<evidence type="ECO:0000313" key="2">
    <source>
        <dbReference type="EMBL" id="ARE87745.1"/>
    </source>
</evidence>
<evidence type="ECO:0000313" key="3">
    <source>
        <dbReference type="Proteomes" id="UP000177894"/>
    </source>
</evidence>
<accession>A0AAC9RLX6</accession>
<dbReference type="RefSeq" id="WP_070970240.1">
    <property type="nucleotide sequence ID" value="NZ_CP017603.1"/>
</dbReference>
<proteinExistence type="predicted"/>
<protein>
    <submittedName>
        <fullName evidence="2">Uncharacterized protein</fullName>
    </submittedName>
</protein>
<organism evidence="2 4">
    <name type="scientific">Clostridium formicaceticum</name>
    <dbReference type="NCBI Taxonomy" id="1497"/>
    <lineage>
        <taxon>Bacteria</taxon>
        <taxon>Bacillati</taxon>
        <taxon>Bacillota</taxon>
        <taxon>Clostridia</taxon>
        <taxon>Eubacteriales</taxon>
        <taxon>Clostridiaceae</taxon>
        <taxon>Clostridium</taxon>
    </lineage>
</organism>
<dbReference type="Proteomes" id="UP000177894">
    <property type="component" value="Chromosome"/>
</dbReference>
<keyword evidence="3" id="KW-1185">Reference proteome</keyword>
<reference evidence="1 3" key="1">
    <citation type="submission" date="2016-10" db="EMBL/GenBank/DDBJ databases">
        <title>Complete Genome Sequence of Acetogen Clostridium formicoaceticum ATCC 27076.</title>
        <authorList>
            <person name="Bao T."/>
            <person name="Cheng C."/>
            <person name="Zhao J."/>
            <person name="Yang S.-T."/>
            <person name="Wang J."/>
            <person name="Wang M."/>
        </authorList>
    </citation>
    <scope>NUCLEOTIDE SEQUENCE [LARGE SCALE GENOMIC DNA]</scope>
    <source>
        <strain evidence="1 3">ATCC 27076</strain>
    </source>
</reference>
<gene>
    <name evidence="1" type="ORF">BJL90_15985</name>
    <name evidence="2" type="ORF">CLFO_21450</name>
</gene>
<dbReference type="Proteomes" id="UP000192478">
    <property type="component" value="Chromosome"/>
</dbReference>
<dbReference type="EMBL" id="CP017603">
    <property type="protein sequence ID" value="AOY77216.1"/>
    <property type="molecule type" value="Genomic_DNA"/>
</dbReference>
<dbReference type="AlphaFoldDB" id="A0AAC9RLX6"/>
<evidence type="ECO:0000313" key="1">
    <source>
        <dbReference type="EMBL" id="AOY77216.1"/>
    </source>
</evidence>
<dbReference type="KEGG" id="cfm:BJL90_15985"/>
<name>A0AAC9RLX6_9CLOT</name>
<evidence type="ECO:0000313" key="4">
    <source>
        <dbReference type="Proteomes" id="UP000192478"/>
    </source>
</evidence>
<sequence length="76" mass="8789">MDLFKKLQLEMAIKEQRSILPEFLQLCQVTATQMKMYYDSLRQAGFTNEQAMDLLSYHGVDVGRMSHMDKGGNQND</sequence>
<reference evidence="2 4" key="2">
    <citation type="submission" date="2017-03" db="EMBL/GenBank/DDBJ databases">
        <title>Complete sequence of Clostridium formicaceticum DSM 92.</title>
        <authorList>
            <person name="Poehlein A."/>
            <person name="Karl M."/>
            <person name="Bengelsdorf F.R."/>
            <person name="Duerre P."/>
            <person name="Daniel R."/>
        </authorList>
    </citation>
    <scope>NUCLEOTIDE SEQUENCE [LARGE SCALE GENOMIC DNA]</scope>
    <source>
        <strain evidence="2 4">DSM 92</strain>
    </source>
</reference>
<dbReference type="EMBL" id="CP020559">
    <property type="protein sequence ID" value="ARE87745.1"/>
    <property type="molecule type" value="Genomic_DNA"/>
</dbReference>